<sequence length="470" mass="50194">MGGIGYAVIDGKQSLVTCGASGTIRISKDVKTDIKSIDTNCPLECLAVSPLSDVVVVGDKQYVKSYKLPSGEFVSMATRFPMPVRQLAFSPSGSTLAAAGDDETIKLVSLANEKVFRTLRTTPYIRGLAYDPDSSYLATASADGHLQVWDIATGKAMLSRRRNTPKIDVAGPGRCGLAWHPDGGSLLAAAGTENDIVCLERLSWDEAFVLKGTHAAAVNVIAFSPNGLYMASAGRDKKLVVWDMTTKKPLVEQMGAQPMTALAWQPGGNCLAGFSEAGETSCWQNIIPGDKPSPSAALDTLDLAAPIQGNTAGRASSYLPRPQGPIQPASTPAGGPGSRRWMAYTLQGCISTQEADGYNTVEVAFHDTSRSRKRIPVLNDFYRFHLASMSEKGALYASNASPDSPAMLVYRPFEAWAPNSDWSLPLPETERPMCLAAGRFLLALATSTSTLRLFSLAGKYPTGYVLAVRQ</sequence>
<evidence type="ECO:0000259" key="6">
    <source>
        <dbReference type="Pfam" id="PF24817"/>
    </source>
</evidence>
<dbReference type="PROSITE" id="PS50082">
    <property type="entry name" value="WD_REPEATS_2"/>
    <property type="match status" value="2"/>
</dbReference>
<proteinExistence type="predicted"/>
<evidence type="ECO:0000259" key="5">
    <source>
        <dbReference type="Pfam" id="PF12341"/>
    </source>
</evidence>
<dbReference type="PROSITE" id="PS00678">
    <property type="entry name" value="WD_REPEATS_1"/>
    <property type="match status" value="2"/>
</dbReference>
<dbReference type="InterPro" id="IPR015943">
    <property type="entry name" value="WD40/YVTN_repeat-like_dom_sf"/>
</dbReference>
<dbReference type="InterPro" id="IPR019775">
    <property type="entry name" value="WD40_repeat_CS"/>
</dbReference>
<dbReference type="GO" id="GO:0003682">
    <property type="term" value="F:chromatin binding"/>
    <property type="evidence" value="ECO:0007669"/>
    <property type="project" value="TreeGrafter"/>
</dbReference>
<dbReference type="Proteomes" id="UP001485043">
    <property type="component" value="Unassembled WGS sequence"/>
</dbReference>
<keyword evidence="1 3" id="KW-0853">WD repeat</keyword>
<evidence type="ECO:0000256" key="1">
    <source>
        <dbReference type="ARBA" id="ARBA00022574"/>
    </source>
</evidence>
<keyword evidence="2" id="KW-0677">Repeat</keyword>
<keyword evidence="8" id="KW-1185">Reference proteome</keyword>
<evidence type="ECO:0000313" key="7">
    <source>
        <dbReference type="EMBL" id="KAK9838075.1"/>
    </source>
</evidence>
<dbReference type="SMART" id="SM00320">
    <property type="entry name" value="WD40"/>
    <property type="match status" value="5"/>
</dbReference>
<dbReference type="EMBL" id="JALJOV010001938">
    <property type="protein sequence ID" value="KAK9838075.1"/>
    <property type="molecule type" value="Genomic_DNA"/>
</dbReference>
<evidence type="ECO:0000256" key="2">
    <source>
        <dbReference type="ARBA" id="ARBA00022737"/>
    </source>
</evidence>
<dbReference type="GO" id="GO:0043596">
    <property type="term" value="C:nuclear replication fork"/>
    <property type="evidence" value="ECO:0007669"/>
    <property type="project" value="TreeGrafter"/>
</dbReference>
<dbReference type="InterPro" id="IPR001680">
    <property type="entry name" value="WD40_rpt"/>
</dbReference>
<gene>
    <name evidence="7" type="ORF">WJX84_006107</name>
</gene>
<feature type="repeat" description="WD" evidence="3">
    <location>
        <begin position="211"/>
        <end position="252"/>
    </location>
</feature>
<dbReference type="AlphaFoldDB" id="A0AAW1RWB9"/>
<feature type="repeat" description="WD" evidence="3">
    <location>
        <begin position="125"/>
        <end position="159"/>
    </location>
</feature>
<dbReference type="Pfam" id="PF12341">
    <property type="entry name" value="Mcl1_mid"/>
    <property type="match status" value="1"/>
</dbReference>
<evidence type="ECO:0000256" key="3">
    <source>
        <dbReference type="PROSITE-ProRule" id="PRU00221"/>
    </source>
</evidence>
<protein>
    <recommendedName>
        <fullName evidence="9">Anaphase-promoting complex subunit 4 WD40 domain-containing protein</fullName>
    </recommendedName>
</protein>
<evidence type="ECO:0000313" key="8">
    <source>
        <dbReference type="Proteomes" id="UP001485043"/>
    </source>
</evidence>
<dbReference type="Pfam" id="PF24817">
    <property type="entry name" value="WD40_WDHD1_1st"/>
    <property type="match status" value="1"/>
</dbReference>
<evidence type="ECO:0000256" key="4">
    <source>
        <dbReference type="SAM" id="MobiDB-lite"/>
    </source>
</evidence>
<feature type="domain" description="WDHD1 first WD40" evidence="6">
    <location>
        <begin position="10"/>
        <end position="279"/>
    </location>
</feature>
<dbReference type="GO" id="GO:0006261">
    <property type="term" value="P:DNA-templated DNA replication"/>
    <property type="evidence" value="ECO:0007669"/>
    <property type="project" value="TreeGrafter"/>
</dbReference>
<reference evidence="7 8" key="1">
    <citation type="journal article" date="2024" name="Nat. Commun.">
        <title>Phylogenomics reveals the evolutionary origins of lichenization in chlorophyte algae.</title>
        <authorList>
            <person name="Puginier C."/>
            <person name="Libourel C."/>
            <person name="Otte J."/>
            <person name="Skaloud P."/>
            <person name="Haon M."/>
            <person name="Grisel S."/>
            <person name="Petersen M."/>
            <person name="Berrin J.G."/>
            <person name="Delaux P.M."/>
            <person name="Dal Grande F."/>
            <person name="Keller J."/>
        </authorList>
    </citation>
    <scope>NUCLEOTIDE SEQUENCE [LARGE SCALE GENOMIC DNA]</scope>
    <source>
        <strain evidence="7 8">SAG 2523</strain>
    </source>
</reference>
<dbReference type="PANTHER" id="PTHR19932:SF10">
    <property type="entry name" value="WD REPEAT AND HMG-BOX DNA-BINDING PROTEIN 1"/>
    <property type="match status" value="1"/>
</dbReference>
<dbReference type="PROSITE" id="PS50294">
    <property type="entry name" value="WD_REPEATS_REGION"/>
    <property type="match status" value="2"/>
</dbReference>
<name>A0AAW1RWB9_9CHLO</name>
<evidence type="ECO:0008006" key="9">
    <source>
        <dbReference type="Google" id="ProtNLM"/>
    </source>
</evidence>
<feature type="domain" description="WDHD1/CFT4 second beta-propeller" evidence="5">
    <location>
        <begin position="325"/>
        <end position="458"/>
    </location>
</feature>
<dbReference type="GO" id="GO:0006281">
    <property type="term" value="P:DNA repair"/>
    <property type="evidence" value="ECO:0007669"/>
    <property type="project" value="TreeGrafter"/>
</dbReference>
<dbReference type="Gene3D" id="2.130.10.10">
    <property type="entry name" value="YVTN repeat-like/Quinoprotein amine dehydrogenase"/>
    <property type="match status" value="2"/>
</dbReference>
<feature type="region of interest" description="Disordered" evidence="4">
    <location>
        <begin position="312"/>
        <end position="337"/>
    </location>
</feature>
<accession>A0AAW1RWB9</accession>
<dbReference type="GO" id="GO:0000278">
    <property type="term" value="P:mitotic cell cycle"/>
    <property type="evidence" value="ECO:0007669"/>
    <property type="project" value="TreeGrafter"/>
</dbReference>
<dbReference type="SUPFAM" id="SSF50978">
    <property type="entry name" value="WD40 repeat-like"/>
    <property type="match status" value="1"/>
</dbReference>
<comment type="caution">
    <text evidence="7">The sequence shown here is derived from an EMBL/GenBank/DDBJ whole genome shotgun (WGS) entry which is preliminary data.</text>
</comment>
<dbReference type="InterPro" id="IPR057646">
    <property type="entry name" value="WD40_WDHD1_1st"/>
</dbReference>
<dbReference type="InterPro" id="IPR036322">
    <property type="entry name" value="WD40_repeat_dom_sf"/>
</dbReference>
<dbReference type="PANTHER" id="PTHR19932">
    <property type="entry name" value="WD REPEAT AND HMG-BOX DNA BINDING PROTEIN"/>
    <property type="match status" value="1"/>
</dbReference>
<organism evidence="7 8">
    <name type="scientific">Apatococcus fuscideae</name>
    <dbReference type="NCBI Taxonomy" id="2026836"/>
    <lineage>
        <taxon>Eukaryota</taxon>
        <taxon>Viridiplantae</taxon>
        <taxon>Chlorophyta</taxon>
        <taxon>core chlorophytes</taxon>
        <taxon>Trebouxiophyceae</taxon>
        <taxon>Chlorellales</taxon>
        <taxon>Chlorellaceae</taxon>
        <taxon>Apatococcus</taxon>
    </lineage>
</organism>
<dbReference type="InterPro" id="IPR022100">
    <property type="entry name" value="WDHD1/CFT4_beta-prop_2nd"/>
</dbReference>